<dbReference type="OrthoDB" id="8950604at2759"/>
<dbReference type="KEGG" id="bbel:109469068"/>
<gene>
    <name evidence="4" type="primary">LOC109469068</name>
</gene>
<dbReference type="PROSITE" id="PS50041">
    <property type="entry name" value="C_TYPE_LECTIN_2"/>
    <property type="match status" value="1"/>
</dbReference>
<reference evidence="4" key="1">
    <citation type="submission" date="2025-08" db="UniProtKB">
        <authorList>
            <consortium name="RefSeq"/>
        </authorList>
    </citation>
    <scope>IDENTIFICATION</scope>
    <source>
        <tissue evidence="4">Gonad</tissue>
    </source>
</reference>
<name>A0A6P4YF02_BRABE</name>
<dbReference type="AlphaFoldDB" id="A0A6P4YF02"/>
<dbReference type="Proteomes" id="UP000515135">
    <property type="component" value="Unplaced"/>
</dbReference>
<dbReference type="PROSITE" id="PS00615">
    <property type="entry name" value="C_TYPE_LECTIN_1"/>
    <property type="match status" value="1"/>
</dbReference>
<dbReference type="InterPro" id="IPR016187">
    <property type="entry name" value="CTDL_fold"/>
</dbReference>
<dbReference type="PANTHER" id="PTHR22801:SF63">
    <property type="entry name" value="C-TYPE LECTIN DOMAIN-CONTAINING PROTEIN"/>
    <property type="match status" value="1"/>
</dbReference>
<keyword evidence="1" id="KW-1015">Disulfide bond</keyword>
<evidence type="ECO:0000259" key="2">
    <source>
        <dbReference type="PROSITE" id="PS50041"/>
    </source>
</evidence>
<feature type="domain" description="C-type lectin" evidence="2">
    <location>
        <begin position="10"/>
        <end position="89"/>
    </location>
</feature>
<evidence type="ECO:0000313" key="4">
    <source>
        <dbReference type="RefSeq" id="XP_019623013.1"/>
    </source>
</evidence>
<evidence type="ECO:0000256" key="1">
    <source>
        <dbReference type="ARBA" id="ARBA00023157"/>
    </source>
</evidence>
<dbReference type="InterPro" id="IPR018378">
    <property type="entry name" value="C-type_lectin_CS"/>
</dbReference>
<proteinExistence type="predicted"/>
<keyword evidence="3" id="KW-1185">Reference proteome</keyword>
<protein>
    <submittedName>
        <fullName evidence="4">C-type lectin 1-like</fullName>
    </submittedName>
</protein>
<evidence type="ECO:0000313" key="3">
    <source>
        <dbReference type="Proteomes" id="UP000515135"/>
    </source>
</evidence>
<dbReference type="InterPro" id="IPR001304">
    <property type="entry name" value="C-type_lectin-like"/>
</dbReference>
<accession>A0A6P4YF02</accession>
<dbReference type="GeneID" id="109469068"/>
<dbReference type="PANTHER" id="PTHR22801">
    <property type="entry name" value="LITHOSTATHINE"/>
    <property type="match status" value="1"/>
</dbReference>
<organism evidence="3 4">
    <name type="scientific">Branchiostoma belcheri</name>
    <name type="common">Amphioxus</name>
    <dbReference type="NCBI Taxonomy" id="7741"/>
    <lineage>
        <taxon>Eukaryota</taxon>
        <taxon>Metazoa</taxon>
        <taxon>Chordata</taxon>
        <taxon>Cephalochordata</taxon>
        <taxon>Leptocardii</taxon>
        <taxon>Amphioxiformes</taxon>
        <taxon>Branchiostomatidae</taxon>
        <taxon>Branchiostoma</taxon>
    </lineage>
</organism>
<sequence>MPRDAGINGFLLTLIKRGDADVWFGLHDQKNEGQWKWIDGTALGTGYTAWAPGEPNNKRGVQDCAVYWAEKNFQWDDEKCDKQRGFICQFKPSGAEGN</sequence>
<dbReference type="Gene3D" id="3.10.100.10">
    <property type="entry name" value="Mannose-Binding Protein A, subunit A"/>
    <property type="match status" value="1"/>
</dbReference>
<dbReference type="SUPFAM" id="SSF56436">
    <property type="entry name" value="C-type lectin-like"/>
    <property type="match status" value="1"/>
</dbReference>
<dbReference type="InterPro" id="IPR016186">
    <property type="entry name" value="C-type_lectin-like/link_sf"/>
</dbReference>
<dbReference type="RefSeq" id="XP_019623013.1">
    <property type="nucleotide sequence ID" value="XM_019767454.1"/>
</dbReference>
<dbReference type="Pfam" id="PF00059">
    <property type="entry name" value="Lectin_C"/>
    <property type="match status" value="1"/>
</dbReference>
<dbReference type="InterPro" id="IPR050801">
    <property type="entry name" value="Ca-Dep_Lectins_ImmuneDev"/>
</dbReference>